<name>A0AAW9ADU1_9BACL</name>
<dbReference type="GO" id="GO:0006556">
    <property type="term" value="P:S-adenosylmethionine biosynthetic process"/>
    <property type="evidence" value="ECO:0007669"/>
    <property type="project" value="TreeGrafter"/>
</dbReference>
<dbReference type="PANTHER" id="PTHR10491">
    <property type="entry name" value="DTDP-4-DEHYDRORHAMNOSE REDUCTASE"/>
    <property type="match status" value="1"/>
</dbReference>
<dbReference type="Gene3D" id="3.40.50.720">
    <property type="entry name" value="NAD(P)-binding Rossmann-like Domain"/>
    <property type="match status" value="1"/>
</dbReference>
<organism evidence="4 5">
    <name type="scientific">Sporosarcina thermotolerans</name>
    <dbReference type="NCBI Taxonomy" id="633404"/>
    <lineage>
        <taxon>Bacteria</taxon>
        <taxon>Bacillati</taxon>
        <taxon>Bacillota</taxon>
        <taxon>Bacilli</taxon>
        <taxon>Bacillales</taxon>
        <taxon>Caryophanaceae</taxon>
        <taxon>Sporosarcina</taxon>
    </lineage>
</organism>
<evidence type="ECO:0000313" key="4">
    <source>
        <dbReference type="EMBL" id="MDW0118369.1"/>
    </source>
</evidence>
<dbReference type="PANTHER" id="PTHR10491:SF4">
    <property type="entry name" value="METHIONINE ADENOSYLTRANSFERASE 2 SUBUNIT BETA"/>
    <property type="match status" value="1"/>
</dbReference>
<dbReference type="Proteomes" id="UP001271648">
    <property type="component" value="Unassembled WGS sequence"/>
</dbReference>
<dbReference type="GO" id="GO:0008831">
    <property type="term" value="F:dTDP-4-dehydrorhamnose reductase activity"/>
    <property type="evidence" value="ECO:0007669"/>
    <property type="project" value="UniProtKB-EC"/>
</dbReference>
<comment type="pathway">
    <text evidence="2">Carbohydrate biosynthesis; dTDP-L-rhamnose biosynthesis.</text>
</comment>
<protein>
    <recommendedName>
        <fullName evidence="2">dTDP-4-dehydrorhamnose reductase</fullName>
        <ecNumber evidence="2">1.1.1.133</ecNumber>
    </recommendedName>
</protein>
<keyword evidence="2" id="KW-0521">NADP</keyword>
<feature type="domain" description="RmlD-like substrate binding" evidence="3">
    <location>
        <begin position="1"/>
        <end position="243"/>
    </location>
</feature>
<dbReference type="InterPro" id="IPR005913">
    <property type="entry name" value="dTDP_dehydrorham_reduct"/>
</dbReference>
<reference evidence="4 5" key="1">
    <citation type="submission" date="2023-06" db="EMBL/GenBank/DDBJ databases">
        <title>Sporosarcina sp. nov., isolated from Korean traditional fermented seafood 'Jeotgal'.</title>
        <authorList>
            <person name="Yang A.I."/>
            <person name="Shin N.-R."/>
        </authorList>
    </citation>
    <scope>NUCLEOTIDE SEQUENCE [LARGE SCALE GENOMIC DNA]</scope>
    <source>
        <strain evidence="4 5">KCTC43456</strain>
    </source>
</reference>
<dbReference type="Gene3D" id="3.90.25.10">
    <property type="entry name" value="UDP-galactose 4-epimerase, domain 1"/>
    <property type="match status" value="1"/>
</dbReference>
<evidence type="ECO:0000256" key="1">
    <source>
        <dbReference type="ARBA" id="ARBA00010944"/>
    </source>
</evidence>
<dbReference type="EC" id="1.1.1.133" evidence="2"/>
<keyword evidence="2" id="KW-0560">Oxidoreductase</keyword>
<sequence length="278" mass="31504">MKVLVLGASGFLGGHVYHNLLKDNRFKEILGTSKSSEIESLYNIDINDEKKFGEIYRNYNPDFVIWTVMGTVNEETLIHTGLKQLLNMMDQHTKLIYVSTDGIFSSGEGCFDECAAPSYLDTQNPLSSYTNAKLDGEKMIQKEHQNYIVVRTGPLYGQDSKGNWDSRVLALQSALLANKPYKRADNLFKTFVYVEDLANAIIELLSIDYTGFLHVGPKTKESYYTFSLRMAEKLKLDNTLLEPDRIPIKEAKKRGVSLDTSLNTVKCSTLLKTKFREV</sequence>
<dbReference type="InterPro" id="IPR036291">
    <property type="entry name" value="NAD(P)-bd_dom_sf"/>
</dbReference>
<evidence type="ECO:0000313" key="5">
    <source>
        <dbReference type="Proteomes" id="UP001271648"/>
    </source>
</evidence>
<comment type="function">
    <text evidence="2">Catalyzes the reduction of dTDP-6-deoxy-L-lyxo-4-hexulose to yield dTDP-L-rhamnose.</text>
</comment>
<dbReference type="EMBL" id="JAUBDJ010000012">
    <property type="protein sequence ID" value="MDW0118369.1"/>
    <property type="molecule type" value="Genomic_DNA"/>
</dbReference>
<proteinExistence type="inferred from homology"/>
<evidence type="ECO:0000259" key="3">
    <source>
        <dbReference type="Pfam" id="PF04321"/>
    </source>
</evidence>
<dbReference type="AlphaFoldDB" id="A0AAW9ADU1"/>
<dbReference type="SUPFAM" id="SSF51735">
    <property type="entry name" value="NAD(P)-binding Rossmann-fold domains"/>
    <property type="match status" value="1"/>
</dbReference>
<accession>A0AAW9ADU1</accession>
<dbReference type="GO" id="GO:0048269">
    <property type="term" value="C:methionine adenosyltransferase complex"/>
    <property type="evidence" value="ECO:0007669"/>
    <property type="project" value="TreeGrafter"/>
</dbReference>
<comment type="similarity">
    <text evidence="1 2">Belongs to the dTDP-4-dehydrorhamnose reductase family.</text>
</comment>
<evidence type="ECO:0000256" key="2">
    <source>
        <dbReference type="RuleBase" id="RU364082"/>
    </source>
</evidence>
<dbReference type="GO" id="GO:0048270">
    <property type="term" value="F:methionine adenosyltransferase regulator activity"/>
    <property type="evidence" value="ECO:0007669"/>
    <property type="project" value="TreeGrafter"/>
</dbReference>
<dbReference type="InterPro" id="IPR029903">
    <property type="entry name" value="RmlD-like-bd"/>
</dbReference>
<dbReference type="Pfam" id="PF04321">
    <property type="entry name" value="RmlD_sub_bind"/>
    <property type="match status" value="1"/>
</dbReference>
<dbReference type="RefSeq" id="WP_283734134.1">
    <property type="nucleotide sequence ID" value="NZ_CP125968.1"/>
</dbReference>
<comment type="caution">
    <text evidence="4">The sequence shown here is derived from an EMBL/GenBank/DDBJ whole genome shotgun (WGS) entry which is preliminary data.</text>
</comment>
<gene>
    <name evidence="4" type="ORF">QTL97_15665</name>
</gene>
<keyword evidence="5" id="KW-1185">Reference proteome</keyword>